<keyword evidence="5 6" id="KW-0786">Thiamine pyrophosphate</keyword>
<dbReference type="InterPro" id="IPR029035">
    <property type="entry name" value="DHS-like_NAD/FAD-binding_dom"/>
</dbReference>
<protein>
    <submittedName>
        <fullName evidence="10">Uncharacterized protein</fullName>
    </submittedName>
</protein>
<keyword evidence="11" id="KW-1185">Reference proteome</keyword>
<accession>A0A517LQL0</accession>
<dbReference type="InterPro" id="IPR045229">
    <property type="entry name" value="TPP_enz"/>
</dbReference>
<keyword evidence="4" id="KW-0479">Metal-binding</keyword>
<dbReference type="InterPro" id="IPR029061">
    <property type="entry name" value="THDP-binding"/>
</dbReference>
<evidence type="ECO:0000256" key="6">
    <source>
        <dbReference type="RuleBase" id="RU362132"/>
    </source>
</evidence>
<dbReference type="Gene3D" id="3.40.50.970">
    <property type="match status" value="2"/>
</dbReference>
<dbReference type="AlphaFoldDB" id="A0A517LQL0"/>
<dbReference type="GO" id="GO:0030976">
    <property type="term" value="F:thiamine pyrophosphate binding"/>
    <property type="evidence" value="ECO:0007669"/>
    <property type="project" value="InterPro"/>
</dbReference>
<proteinExistence type="inferred from homology"/>
<dbReference type="GO" id="GO:0003984">
    <property type="term" value="F:acetolactate synthase activity"/>
    <property type="evidence" value="ECO:0007669"/>
    <property type="project" value="TreeGrafter"/>
</dbReference>
<comment type="similarity">
    <text evidence="3 6">Belongs to the TPP enzyme family.</text>
</comment>
<dbReference type="InterPro" id="IPR000399">
    <property type="entry name" value="TPP-bd_CS"/>
</dbReference>
<dbReference type="PANTHER" id="PTHR18968:SF166">
    <property type="entry name" value="2-HYDROXYACYL-COA LYASE 2"/>
    <property type="match status" value="1"/>
</dbReference>
<dbReference type="GO" id="GO:0009099">
    <property type="term" value="P:L-valine biosynthetic process"/>
    <property type="evidence" value="ECO:0007669"/>
    <property type="project" value="TreeGrafter"/>
</dbReference>
<evidence type="ECO:0000256" key="4">
    <source>
        <dbReference type="ARBA" id="ARBA00022723"/>
    </source>
</evidence>
<dbReference type="EMBL" id="CP042203">
    <property type="protein sequence ID" value="QDS77935.1"/>
    <property type="molecule type" value="Genomic_DNA"/>
</dbReference>
<dbReference type="GO" id="GO:0000287">
    <property type="term" value="F:magnesium ion binding"/>
    <property type="evidence" value="ECO:0007669"/>
    <property type="project" value="InterPro"/>
</dbReference>
<name>A0A517LQL0_9PEZI</name>
<reference evidence="10 11" key="1">
    <citation type="submission" date="2019-07" db="EMBL/GenBank/DDBJ databases">
        <title>Finished genome of Venturia effusa.</title>
        <authorList>
            <person name="Young C.A."/>
            <person name="Cox M.P."/>
            <person name="Ganley A.R.D."/>
            <person name="David W.J."/>
        </authorList>
    </citation>
    <scope>NUCLEOTIDE SEQUENCE [LARGE SCALE GENOMIC DNA]</scope>
    <source>
        <strain evidence="11">albino</strain>
    </source>
</reference>
<comment type="cofactor">
    <cofactor evidence="2">
        <name>thiamine diphosphate</name>
        <dbReference type="ChEBI" id="CHEBI:58937"/>
    </cofactor>
</comment>
<gene>
    <name evidence="10" type="ORF">FKW77_001212</name>
</gene>
<dbReference type="STRING" id="50376.A0A517LQL0"/>
<dbReference type="GO" id="GO:0009097">
    <property type="term" value="P:isoleucine biosynthetic process"/>
    <property type="evidence" value="ECO:0007669"/>
    <property type="project" value="TreeGrafter"/>
</dbReference>
<dbReference type="Pfam" id="PF02775">
    <property type="entry name" value="TPP_enzyme_C"/>
    <property type="match status" value="1"/>
</dbReference>
<evidence type="ECO:0000313" key="11">
    <source>
        <dbReference type="Proteomes" id="UP000316270"/>
    </source>
</evidence>
<dbReference type="OrthoDB" id="10006023at2759"/>
<dbReference type="GO" id="GO:0050660">
    <property type="term" value="F:flavin adenine dinucleotide binding"/>
    <property type="evidence" value="ECO:0007669"/>
    <property type="project" value="TreeGrafter"/>
</dbReference>
<dbReference type="Pfam" id="PF00205">
    <property type="entry name" value="TPP_enzyme_M"/>
    <property type="match status" value="1"/>
</dbReference>
<evidence type="ECO:0000256" key="3">
    <source>
        <dbReference type="ARBA" id="ARBA00007812"/>
    </source>
</evidence>
<comment type="cofactor">
    <cofactor evidence="1">
        <name>Mg(2+)</name>
        <dbReference type="ChEBI" id="CHEBI:18420"/>
    </cofactor>
</comment>
<dbReference type="InterPro" id="IPR012000">
    <property type="entry name" value="Thiamin_PyroP_enz_cen_dom"/>
</dbReference>
<organism evidence="10 11">
    <name type="scientific">Venturia effusa</name>
    <dbReference type="NCBI Taxonomy" id="50376"/>
    <lineage>
        <taxon>Eukaryota</taxon>
        <taxon>Fungi</taxon>
        <taxon>Dikarya</taxon>
        <taxon>Ascomycota</taxon>
        <taxon>Pezizomycotina</taxon>
        <taxon>Dothideomycetes</taxon>
        <taxon>Pleosporomycetidae</taxon>
        <taxon>Venturiales</taxon>
        <taxon>Venturiaceae</taxon>
        <taxon>Venturia</taxon>
    </lineage>
</organism>
<dbReference type="CDD" id="cd07035">
    <property type="entry name" value="TPP_PYR_POX_like"/>
    <property type="match status" value="1"/>
</dbReference>
<dbReference type="InterPro" id="IPR012001">
    <property type="entry name" value="Thiamin_PyroP_enz_TPP-bd_dom"/>
</dbReference>
<feature type="domain" description="Thiamine pyrophosphate enzyme N-terminal TPP-binding" evidence="9">
    <location>
        <begin position="20"/>
        <end position="133"/>
    </location>
</feature>
<dbReference type="SUPFAM" id="SSF52467">
    <property type="entry name" value="DHS-like NAD/FAD-binding domain"/>
    <property type="match status" value="1"/>
</dbReference>
<evidence type="ECO:0000256" key="1">
    <source>
        <dbReference type="ARBA" id="ARBA00001946"/>
    </source>
</evidence>
<dbReference type="SUPFAM" id="SSF52518">
    <property type="entry name" value="Thiamin diphosphate-binding fold (THDP-binding)"/>
    <property type="match status" value="2"/>
</dbReference>
<evidence type="ECO:0000259" key="9">
    <source>
        <dbReference type="Pfam" id="PF02776"/>
    </source>
</evidence>
<sequence>MSPFLSPFPFKHPQTRALLGGDLVAQSLAHLGVDLLFGLHGGHLDQFLVAAVGLGIRLVDTRHETVAVQAAEGYAKLSGRLGVAFVTANSGFANGLPGLATAFADRSPIFVVTSSPPLRDAETNSLQGFHDQVVLAKPLTKFAHRVTTVEEIPRIISYAMRVATSGAPGPVVVDFPIDVLFGPPRMSAISLGSLLAPVPKAPGPSSTAVKELLTLWKEAKRPVIISGTGAARVEDEKGCLLLQVAEATSTPLFFSNKYATPAVIPFDHRLRGGPATGLAFLKPTGKDVPDLVVLLGARTGFLLGGRGGAIIPHGPECKTVQVDIDGGEIGKSLPIDLGIVSDTSELLTVLLEEIKIGAFTTKEEWVEACASLKQVIHQQYAGDPQVNGKDSALHPYHAVNSVYKALAPHHPVVIVDGGEAGVWAMDLWETAQPTAGMNSTGYLGFLGNGYGYALGAAFAFPDRVIVNLHGDGSAGFHIAELDTYARHGLKILTIVVNNYKWGMSIAGQDIIYGDDDAARPVSSLSPVCKFEVVAEGFGCIGARIERPEEITPKVEGIVREMMEGRGRAGLINLIVSTQPVTNATKGMVGKPQAGSEGAEDVIVVPYYDNVPRAYYKESLEKQGWSRKTSSV</sequence>
<evidence type="ECO:0000256" key="5">
    <source>
        <dbReference type="ARBA" id="ARBA00023052"/>
    </source>
</evidence>
<feature type="domain" description="Thiamine pyrophosphate enzyme central" evidence="7">
    <location>
        <begin position="209"/>
        <end position="349"/>
    </location>
</feature>
<dbReference type="PANTHER" id="PTHR18968">
    <property type="entry name" value="THIAMINE PYROPHOSPHATE ENZYMES"/>
    <property type="match status" value="1"/>
</dbReference>
<dbReference type="Proteomes" id="UP000316270">
    <property type="component" value="Chromosome 19"/>
</dbReference>
<dbReference type="PROSITE" id="PS00187">
    <property type="entry name" value="TPP_ENZYMES"/>
    <property type="match status" value="1"/>
</dbReference>
<feature type="domain" description="Thiamine pyrophosphate enzyme TPP-binding" evidence="8">
    <location>
        <begin position="416"/>
        <end position="557"/>
    </location>
</feature>
<dbReference type="GO" id="GO:0005948">
    <property type="term" value="C:acetolactate synthase complex"/>
    <property type="evidence" value="ECO:0007669"/>
    <property type="project" value="TreeGrafter"/>
</dbReference>
<dbReference type="Pfam" id="PF02776">
    <property type="entry name" value="TPP_enzyme_N"/>
    <property type="match status" value="1"/>
</dbReference>
<evidence type="ECO:0000259" key="7">
    <source>
        <dbReference type="Pfam" id="PF00205"/>
    </source>
</evidence>
<evidence type="ECO:0000256" key="2">
    <source>
        <dbReference type="ARBA" id="ARBA00001964"/>
    </source>
</evidence>
<dbReference type="InterPro" id="IPR011766">
    <property type="entry name" value="TPP_enzyme_TPP-bd"/>
</dbReference>
<evidence type="ECO:0000313" key="10">
    <source>
        <dbReference type="EMBL" id="QDS77935.1"/>
    </source>
</evidence>
<dbReference type="Gene3D" id="3.40.50.1220">
    <property type="entry name" value="TPP-binding domain"/>
    <property type="match status" value="1"/>
</dbReference>
<evidence type="ECO:0000259" key="8">
    <source>
        <dbReference type="Pfam" id="PF02775"/>
    </source>
</evidence>